<feature type="transmembrane region" description="Helical" evidence="3">
    <location>
        <begin position="30"/>
        <end position="51"/>
    </location>
</feature>
<dbReference type="PANTHER" id="PTHR30469:SF33">
    <property type="entry name" value="SLR1207 PROTEIN"/>
    <property type="match status" value="1"/>
</dbReference>
<protein>
    <submittedName>
        <fullName evidence="4">Uncharacterized protein</fullName>
    </submittedName>
</protein>
<sequence>MKLLNRKKQGDAGETAAPSRPKKKFKKKTLIIILLVVALLAGMAFGVKALFFTQETKTALTEKTTYGSLSTTIEGTATTLPADSTTITVASTATIEEVFVSAGDTVAVGDPLYTQDDSELDDEIEDYESQIEDYQDQLTTSYEQLDTLQDTLSELTVSAPFTGRLTEVDAEAGDDVQKGARLALLVDDSAMKLTQYFSYAYEDQVYVGMTAGVSVADLMTNLTGTVTDIKKVERITTEGTKCFAVTVTVENPGALTEGMTGAGYLVSSSGEKIYPAIEGTLEYNASKTLSAGAAGELTTVEAVAYQKVNKGDTLFVIDGSDYQDQVDSANQKITQIQDKITTLQEKIAETEEKRSDYIVVSPIAGKVIMVQVRAGEKPRQSGMTAVSVYNLDTMEISANIDELDIDSITKGMTVQVVQSGSEKDTTYEGTVTEISYEATNSSGTAYFPITIEIPSQGQLSAGVNVSYYITVGDPEEGVLVPISALKKTDDGTYVFVKSDTRPDNAEDLAGVEVPDGFYAVPVEVGVTSSRYARILSGVDQDAEVFTRYQNSAPTGGSTTSEGTGDDSQTAPDFSGGGNWNSNGGGRPDFSGGGNMGGMGPMG</sequence>
<feature type="region of interest" description="Disordered" evidence="2">
    <location>
        <begin position="1"/>
        <end position="20"/>
    </location>
</feature>
<dbReference type="GO" id="GO:1990281">
    <property type="term" value="C:efflux pump complex"/>
    <property type="evidence" value="ECO:0007669"/>
    <property type="project" value="TreeGrafter"/>
</dbReference>
<feature type="compositionally biased region" description="Low complexity" evidence="2">
    <location>
        <begin position="554"/>
        <end position="567"/>
    </location>
</feature>
<feature type="coiled-coil region" evidence="1">
    <location>
        <begin position="326"/>
        <end position="353"/>
    </location>
</feature>
<dbReference type="GO" id="GO:0015562">
    <property type="term" value="F:efflux transmembrane transporter activity"/>
    <property type="evidence" value="ECO:0007669"/>
    <property type="project" value="TreeGrafter"/>
</dbReference>
<feature type="region of interest" description="Disordered" evidence="2">
    <location>
        <begin position="549"/>
        <end position="602"/>
    </location>
</feature>
<keyword evidence="3" id="KW-0812">Transmembrane</keyword>
<name>A0A212J7W9_9FIRM</name>
<evidence type="ECO:0000256" key="3">
    <source>
        <dbReference type="SAM" id="Phobius"/>
    </source>
</evidence>
<keyword evidence="3" id="KW-1133">Transmembrane helix</keyword>
<dbReference type="AlphaFoldDB" id="A0A212J7W9"/>
<keyword evidence="1" id="KW-0175">Coiled coil</keyword>
<gene>
    <name evidence="4" type="ORF">KL86CLO1_10658</name>
</gene>
<reference evidence="4" key="1">
    <citation type="submission" date="2016-04" db="EMBL/GenBank/DDBJ databases">
        <authorList>
            <person name="Evans L.H."/>
            <person name="Alamgir A."/>
            <person name="Owens N."/>
            <person name="Weber N.D."/>
            <person name="Virtaneva K."/>
            <person name="Barbian K."/>
            <person name="Babar A."/>
            <person name="Rosenke K."/>
        </authorList>
    </citation>
    <scope>NUCLEOTIDE SEQUENCE</scope>
    <source>
        <strain evidence="4">86</strain>
    </source>
</reference>
<proteinExistence type="predicted"/>
<dbReference type="Gene3D" id="2.40.420.20">
    <property type="match status" value="1"/>
</dbReference>
<feature type="coiled-coil region" evidence="1">
    <location>
        <begin position="117"/>
        <end position="151"/>
    </location>
</feature>
<dbReference type="Gene3D" id="2.40.50.100">
    <property type="match status" value="1"/>
</dbReference>
<dbReference type="Gene3D" id="2.40.30.170">
    <property type="match status" value="1"/>
</dbReference>
<dbReference type="SUPFAM" id="SSF111369">
    <property type="entry name" value="HlyD-like secretion proteins"/>
    <property type="match status" value="2"/>
</dbReference>
<evidence type="ECO:0000256" key="2">
    <source>
        <dbReference type="SAM" id="MobiDB-lite"/>
    </source>
</evidence>
<dbReference type="PANTHER" id="PTHR30469">
    <property type="entry name" value="MULTIDRUG RESISTANCE PROTEIN MDTA"/>
    <property type="match status" value="1"/>
</dbReference>
<keyword evidence="3" id="KW-0472">Membrane</keyword>
<dbReference type="EMBL" id="FLUN01000001">
    <property type="protein sequence ID" value="SBV95528.1"/>
    <property type="molecule type" value="Genomic_DNA"/>
</dbReference>
<evidence type="ECO:0000256" key="1">
    <source>
        <dbReference type="SAM" id="Coils"/>
    </source>
</evidence>
<accession>A0A212J7W9</accession>
<organism evidence="4">
    <name type="scientific">uncultured Eubacteriales bacterium</name>
    <dbReference type="NCBI Taxonomy" id="172733"/>
    <lineage>
        <taxon>Bacteria</taxon>
        <taxon>Bacillati</taxon>
        <taxon>Bacillota</taxon>
        <taxon>Clostridia</taxon>
        <taxon>Eubacteriales</taxon>
        <taxon>environmental samples</taxon>
    </lineage>
</organism>
<evidence type="ECO:0000313" key="4">
    <source>
        <dbReference type="EMBL" id="SBV95528.1"/>
    </source>
</evidence>
<feature type="compositionally biased region" description="Gly residues" evidence="2">
    <location>
        <begin position="574"/>
        <end position="602"/>
    </location>
</feature>